<feature type="compositionally biased region" description="Pro residues" evidence="1">
    <location>
        <begin position="266"/>
        <end position="278"/>
    </location>
</feature>
<evidence type="ECO:0000313" key="2">
    <source>
        <dbReference type="EMBL" id="CAJ1407430.1"/>
    </source>
</evidence>
<feature type="compositionally biased region" description="Basic and acidic residues" evidence="1">
    <location>
        <begin position="377"/>
        <end position="390"/>
    </location>
</feature>
<dbReference type="AlphaFoldDB" id="A0AA36JL06"/>
<evidence type="ECO:0000256" key="1">
    <source>
        <dbReference type="SAM" id="MobiDB-lite"/>
    </source>
</evidence>
<proteinExistence type="predicted"/>
<name>A0AA36JL06_9DINO</name>
<feature type="region of interest" description="Disordered" evidence="1">
    <location>
        <begin position="257"/>
        <end position="290"/>
    </location>
</feature>
<feature type="region of interest" description="Disordered" evidence="1">
    <location>
        <begin position="189"/>
        <end position="218"/>
    </location>
</feature>
<comment type="caution">
    <text evidence="2">The sequence shown here is derived from an EMBL/GenBank/DDBJ whole genome shotgun (WGS) entry which is preliminary data.</text>
</comment>
<feature type="compositionally biased region" description="Acidic residues" evidence="1">
    <location>
        <begin position="334"/>
        <end position="351"/>
    </location>
</feature>
<dbReference type="EMBL" id="CAUJNA010003672">
    <property type="protein sequence ID" value="CAJ1407430.1"/>
    <property type="molecule type" value="Genomic_DNA"/>
</dbReference>
<organism evidence="2 3">
    <name type="scientific">Effrenium voratum</name>
    <dbReference type="NCBI Taxonomy" id="2562239"/>
    <lineage>
        <taxon>Eukaryota</taxon>
        <taxon>Sar</taxon>
        <taxon>Alveolata</taxon>
        <taxon>Dinophyceae</taxon>
        <taxon>Suessiales</taxon>
        <taxon>Symbiodiniaceae</taxon>
        <taxon>Effrenium</taxon>
    </lineage>
</organism>
<protein>
    <submittedName>
        <fullName evidence="2">Uncharacterized protein</fullName>
    </submittedName>
</protein>
<sequence length="390" mass="41648">MARYLEPVFPDDVAATSLATVWKGESELDRGEHHERLDLRVDGTFEHTISHQIGDSNHHSTSSCRGRWEVRKVRYMGADLSADGDREIRFLSDGMTPPLTDRLVVCGAAPNVNGFLGVACRLYPSTDEAESQGQNDQAPAIPANDSVSDAELAILSETTGQAKDRCLAALMSCSGSGVARLEAAAAKLLEDEEEEADAPGTAFPGAGSEAEAPGDAAEASKVAQLAACTGRSEEDCRAALRQYQEMDAAAEVLLTEEAGEEVSSPRRPPPPDLDPAPRTPKEAFTDANLTDIGREATALRRLVELTGQPLERCQEVLRQCAGPDEAAARLLGIEDAEVEPADAEPDADTQPDADAGREEPQLEQPHAEPSGGEESEPDSKRPRRSPEPAH</sequence>
<reference evidence="2" key="1">
    <citation type="submission" date="2023-08" db="EMBL/GenBank/DDBJ databases">
        <authorList>
            <person name="Chen Y."/>
            <person name="Shah S."/>
            <person name="Dougan E. K."/>
            <person name="Thang M."/>
            <person name="Chan C."/>
        </authorList>
    </citation>
    <scope>NUCLEOTIDE SEQUENCE</scope>
</reference>
<accession>A0AA36JL06</accession>
<keyword evidence="3" id="KW-1185">Reference proteome</keyword>
<evidence type="ECO:0000313" key="3">
    <source>
        <dbReference type="Proteomes" id="UP001178507"/>
    </source>
</evidence>
<dbReference type="Proteomes" id="UP001178507">
    <property type="component" value="Unassembled WGS sequence"/>
</dbReference>
<gene>
    <name evidence="2" type="ORF">EVOR1521_LOCUS29126</name>
</gene>
<feature type="region of interest" description="Disordered" evidence="1">
    <location>
        <begin position="328"/>
        <end position="390"/>
    </location>
</feature>